<feature type="non-terminal residue" evidence="5">
    <location>
        <position position="241"/>
    </location>
</feature>
<dbReference type="GO" id="GO:0016301">
    <property type="term" value="F:kinase activity"/>
    <property type="evidence" value="ECO:0007669"/>
    <property type="project" value="UniProtKB-KW"/>
</dbReference>
<dbReference type="InterPro" id="IPR043129">
    <property type="entry name" value="ATPase_NBD"/>
</dbReference>
<dbReference type="InterPro" id="IPR018484">
    <property type="entry name" value="FGGY_N"/>
</dbReference>
<dbReference type="PANTHER" id="PTHR43095">
    <property type="entry name" value="SUGAR KINASE"/>
    <property type="match status" value="1"/>
</dbReference>
<dbReference type="Gene3D" id="3.30.420.40">
    <property type="match status" value="2"/>
</dbReference>
<comment type="caution">
    <text evidence="5">The sequence shown here is derived from an EMBL/GenBank/DDBJ whole genome shotgun (WGS) entry which is preliminary data.</text>
</comment>
<reference evidence="5" key="1">
    <citation type="journal article" date="2014" name="Front. Microbiol.">
        <title>High frequency of phylogenetically diverse reductive dehalogenase-homologous genes in deep subseafloor sedimentary metagenomes.</title>
        <authorList>
            <person name="Kawai M."/>
            <person name="Futagami T."/>
            <person name="Toyoda A."/>
            <person name="Takaki Y."/>
            <person name="Nishi S."/>
            <person name="Hori S."/>
            <person name="Arai W."/>
            <person name="Tsubouchi T."/>
            <person name="Morono Y."/>
            <person name="Uchiyama I."/>
            <person name="Ito T."/>
            <person name="Fujiyama A."/>
            <person name="Inagaki F."/>
            <person name="Takami H."/>
        </authorList>
    </citation>
    <scope>NUCLEOTIDE SEQUENCE</scope>
    <source>
        <strain evidence="5">Expedition CK06-06</strain>
    </source>
</reference>
<dbReference type="CDD" id="cd00366">
    <property type="entry name" value="ASKHA_NBD_FGGY"/>
    <property type="match status" value="1"/>
</dbReference>
<dbReference type="GO" id="GO:0005975">
    <property type="term" value="P:carbohydrate metabolic process"/>
    <property type="evidence" value="ECO:0007669"/>
    <property type="project" value="InterPro"/>
</dbReference>
<accession>X1D0J3</accession>
<keyword evidence="1" id="KW-0808">Transferase</keyword>
<evidence type="ECO:0000313" key="5">
    <source>
        <dbReference type="EMBL" id="GAH13672.1"/>
    </source>
</evidence>
<dbReference type="Pfam" id="PF02782">
    <property type="entry name" value="FGGY_C"/>
    <property type="match status" value="1"/>
</dbReference>
<dbReference type="AlphaFoldDB" id="X1D0J3"/>
<gene>
    <name evidence="5" type="ORF">S01H4_54505</name>
</gene>
<dbReference type="SUPFAM" id="SSF53067">
    <property type="entry name" value="Actin-like ATPase domain"/>
    <property type="match status" value="2"/>
</dbReference>
<proteinExistence type="predicted"/>
<evidence type="ECO:0000259" key="4">
    <source>
        <dbReference type="Pfam" id="PF02782"/>
    </source>
</evidence>
<dbReference type="InterPro" id="IPR018485">
    <property type="entry name" value="FGGY_C"/>
</dbReference>
<organism evidence="5">
    <name type="scientific">marine sediment metagenome</name>
    <dbReference type="NCBI Taxonomy" id="412755"/>
    <lineage>
        <taxon>unclassified sequences</taxon>
        <taxon>metagenomes</taxon>
        <taxon>ecological metagenomes</taxon>
    </lineage>
</organism>
<feature type="domain" description="Carbohydrate kinase FGGY N-terminal" evidence="3">
    <location>
        <begin position="10"/>
        <end position="86"/>
    </location>
</feature>
<sequence>MAGLKGEDAFMDYTFIHFSGFSDAQNGRWSDELCDVLDLDQEKLPKIVDPWHVVGEVTDSVAVDFGLAPGTIVAAGCGDTAAGALGAGIVRSGMLFDVAGTASVLAGCTDKFVADEQNRALLTMRSVIPGLWNPLAYIAGGGIALRWFRDQFFNALKGEQHAFSEALYDEMTAVAQTIPPGSEGLFFSPHLGGRICPATPEMRGSWLGFSFGHSQAHFARSVLEGVAYEYAYYLAILRELI</sequence>
<dbReference type="PANTHER" id="PTHR43095:SF5">
    <property type="entry name" value="XYLULOSE KINASE"/>
    <property type="match status" value="1"/>
</dbReference>
<evidence type="ECO:0000259" key="3">
    <source>
        <dbReference type="Pfam" id="PF00370"/>
    </source>
</evidence>
<feature type="domain" description="Carbohydrate kinase FGGY C-terminal" evidence="4">
    <location>
        <begin position="99"/>
        <end position="237"/>
    </location>
</feature>
<evidence type="ECO:0000256" key="2">
    <source>
        <dbReference type="ARBA" id="ARBA00022777"/>
    </source>
</evidence>
<dbReference type="EMBL" id="BART01031372">
    <property type="protein sequence ID" value="GAH13672.1"/>
    <property type="molecule type" value="Genomic_DNA"/>
</dbReference>
<dbReference type="InterPro" id="IPR050406">
    <property type="entry name" value="FGGY_Carb_Kinase"/>
</dbReference>
<name>X1D0J3_9ZZZZ</name>
<evidence type="ECO:0000256" key="1">
    <source>
        <dbReference type="ARBA" id="ARBA00022679"/>
    </source>
</evidence>
<dbReference type="Pfam" id="PF00370">
    <property type="entry name" value="FGGY_N"/>
    <property type="match status" value="1"/>
</dbReference>
<protein>
    <recommendedName>
        <fullName evidence="6">Carbohydrate kinase FGGY C-terminal domain-containing protein</fullName>
    </recommendedName>
</protein>
<keyword evidence="2" id="KW-0418">Kinase</keyword>
<evidence type="ECO:0008006" key="6">
    <source>
        <dbReference type="Google" id="ProtNLM"/>
    </source>
</evidence>